<dbReference type="InterPro" id="IPR005490">
    <property type="entry name" value="LD_TPept_cat_dom"/>
</dbReference>
<name>A0A246S269_9GAMM</name>
<dbReference type="RefSeq" id="WP_088699929.1">
    <property type="nucleotide sequence ID" value="NZ_JPUA01000026.1"/>
</dbReference>
<dbReference type="GO" id="GO:0016740">
    <property type="term" value="F:transferase activity"/>
    <property type="evidence" value="ECO:0007669"/>
    <property type="project" value="UniProtKB-KW"/>
</dbReference>
<keyword evidence="6 7" id="KW-0961">Cell wall biogenesis/degradation</keyword>
<feature type="signal peptide" evidence="8">
    <location>
        <begin position="1"/>
        <end position="22"/>
    </location>
</feature>
<accession>A0A246S269</accession>
<dbReference type="PANTHER" id="PTHR36699:SF1">
    <property type="entry name" value="L,D-TRANSPEPTIDASE YAFK-RELATED"/>
    <property type="match status" value="1"/>
</dbReference>
<dbReference type="GO" id="GO:0004180">
    <property type="term" value="F:carboxypeptidase activity"/>
    <property type="evidence" value="ECO:0007669"/>
    <property type="project" value="UniProtKB-ARBA"/>
</dbReference>
<dbReference type="Proteomes" id="UP000197334">
    <property type="component" value="Unassembled WGS sequence"/>
</dbReference>
<sequence>MFLVNRRRFLAMALSLPAVASAAVTAPVITEPGQAAPTDLVQTLLSRAHVPRHSNEVWVLVDDKEASLSVYRGNALMERFSPVSLGRAGAKTQRVRGDNVTPMGEFHVNRFNYESQWRTFIGIDYPTPVHARMALEKGIYSQTDYDDYFDYYRRYGHPPQNTALGGAIGIHGLGSADPDIHGRYHWTQGCVAVTNEQIDRLVALVGVGTRVVIR</sequence>
<evidence type="ECO:0000256" key="6">
    <source>
        <dbReference type="ARBA" id="ARBA00023316"/>
    </source>
</evidence>
<evidence type="ECO:0000256" key="4">
    <source>
        <dbReference type="ARBA" id="ARBA00022960"/>
    </source>
</evidence>
<dbReference type="InterPro" id="IPR038063">
    <property type="entry name" value="Transpep_catalytic_dom"/>
</dbReference>
<dbReference type="OrthoDB" id="9809748at2"/>
<dbReference type="PROSITE" id="PS52029">
    <property type="entry name" value="LD_TPASE"/>
    <property type="match status" value="1"/>
</dbReference>
<evidence type="ECO:0000256" key="7">
    <source>
        <dbReference type="PROSITE-ProRule" id="PRU01373"/>
    </source>
</evidence>
<feature type="active site" description="Proton donor/acceptor" evidence="7">
    <location>
        <position position="171"/>
    </location>
</feature>
<keyword evidence="11" id="KW-1185">Reference proteome</keyword>
<evidence type="ECO:0000256" key="3">
    <source>
        <dbReference type="ARBA" id="ARBA00022679"/>
    </source>
</evidence>
<evidence type="ECO:0000256" key="5">
    <source>
        <dbReference type="ARBA" id="ARBA00022984"/>
    </source>
</evidence>
<dbReference type="GO" id="GO:0071555">
    <property type="term" value="P:cell wall organization"/>
    <property type="evidence" value="ECO:0007669"/>
    <property type="project" value="UniProtKB-UniRule"/>
</dbReference>
<evidence type="ECO:0000313" key="10">
    <source>
        <dbReference type="EMBL" id="OWV29940.1"/>
    </source>
</evidence>
<evidence type="ECO:0000313" key="11">
    <source>
        <dbReference type="Proteomes" id="UP000197334"/>
    </source>
</evidence>
<feature type="domain" description="L,D-TPase catalytic" evidence="9">
    <location>
        <begin position="57"/>
        <end position="214"/>
    </location>
</feature>
<dbReference type="UniPathway" id="UPA00219"/>
<keyword evidence="4 7" id="KW-0133">Cell shape</keyword>
<dbReference type="STRING" id="213554.FF32_13710"/>
<dbReference type="AlphaFoldDB" id="A0A246S269"/>
<dbReference type="EMBL" id="JPUA01000026">
    <property type="protein sequence ID" value="OWV29940.1"/>
    <property type="molecule type" value="Genomic_DNA"/>
</dbReference>
<keyword evidence="3" id="KW-0808">Transferase</keyword>
<keyword evidence="5 7" id="KW-0573">Peptidoglycan synthesis</keyword>
<reference evidence="10 11" key="1">
    <citation type="submission" date="2014-08" db="EMBL/GenBank/DDBJ databases">
        <title>Draft genome sequence of a novel L-asparaginase producing marine bacterium, Halomonas campaniensis.</title>
        <authorList>
            <person name="Sundarakrishnan B."/>
            <person name="Moushumi Priya A."/>
            <person name="Raman G."/>
            <person name="Sakthivel N."/>
            <person name="Park S."/>
            <person name="Jayachandran S."/>
        </authorList>
    </citation>
    <scope>NUCLEOTIDE SEQUENCE [LARGE SCALE GENOMIC DNA]</scope>
    <source>
        <strain evidence="10 11">SK03</strain>
    </source>
</reference>
<feature type="chain" id="PRO_5012354373" evidence="8">
    <location>
        <begin position="23"/>
        <end position="214"/>
    </location>
</feature>
<keyword evidence="8" id="KW-0732">Signal</keyword>
<evidence type="ECO:0000259" key="9">
    <source>
        <dbReference type="PROSITE" id="PS52029"/>
    </source>
</evidence>
<dbReference type="Pfam" id="PF03734">
    <property type="entry name" value="YkuD"/>
    <property type="match status" value="1"/>
</dbReference>
<dbReference type="CDD" id="cd16913">
    <property type="entry name" value="YkuD_like"/>
    <property type="match status" value="1"/>
</dbReference>
<dbReference type="GO" id="GO:0009252">
    <property type="term" value="P:peptidoglycan biosynthetic process"/>
    <property type="evidence" value="ECO:0007669"/>
    <property type="project" value="UniProtKB-UniPathway"/>
</dbReference>
<dbReference type="Gene3D" id="2.40.440.10">
    <property type="entry name" value="L,D-transpeptidase catalytic domain-like"/>
    <property type="match status" value="1"/>
</dbReference>
<comment type="caution">
    <text evidence="10">The sequence shown here is derived from an EMBL/GenBank/DDBJ whole genome shotgun (WGS) entry which is preliminary data.</text>
</comment>
<proteinExistence type="inferred from homology"/>
<organism evidence="10 11">
    <name type="scientific">Halomonas campaniensis</name>
    <dbReference type="NCBI Taxonomy" id="213554"/>
    <lineage>
        <taxon>Bacteria</taxon>
        <taxon>Pseudomonadati</taxon>
        <taxon>Pseudomonadota</taxon>
        <taxon>Gammaproteobacteria</taxon>
        <taxon>Oceanospirillales</taxon>
        <taxon>Halomonadaceae</taxon>
        <taxon>Halomonas</taxon>
    </lineage>
</organism>
<comment type="similarity">
    <text evidence="2">Belongs to the YkuD family.</text>
</comment>
<comment type="pathway">
    <text evidence="1 7">Cell wall biogenesis; peptidoglycan biosynthesis.</text>
</comment>
<dbReference type="SUPFAM" id="SSF141523">
    <property type="entry name" value="L,D-transpeptidase catalytic domain-like"/>
    <property type="match status" value="1"/>
</dbReference>
<evidence type="ECO:0000256" key="1">
    <source>
        <dbReference type="ARBA" id="ARBA00004752"/>
    </source>
</evidence>
<protein>
    <submittedName>
        <fullName evidence="10">ErfK/YbiS/YcfS/YnhG</fullName>
    </submittedName>
</protein>
<dbReference type="GO" id="GO:0008360">
    <property type="term" value="P:regulation of cell shape"/>
    <property type="evidence" value="ECO:0007669"/>
    <property type="project" value="UniProtKB-UniRule"/>
</dbReference>
<evidence type="ECO:0000256" key="8">
    <source>
        <dbReference type="SAM" id="SignalP"/>
    </source>
</evidence>
<dbReference type="PANTHER" id="PTHR36699">
    <property type="entry name" value="LD-TRANSPEPTIDASE"/>
    <property type="match status" value="1"/>
</dbReference>
<gene>
    <name evidence="10" type="ORF">JI62_09405</name>
</gene>
<evidence type="ECO:0000256" key="2">
    <source>
        <dbReference type="ARBA" id="ARBA00005992"/>
    </source>
</evidence>
<feature type="active site" description="Nucleophile" evidence="7">
    <location>
        <position position="190"/>
    </location>
</feature>